<dbReference type="AlphaFoldDB" id="A0A368UD87"/>
<evidence type="ECO:0000256" key="1">
    <source>
        <dbReference type="HAMAP-Rule" id="MF_01538"/>
    </source>
</evidence>
<dbReference type="EMBL" id="NETH01000045">
    <property type="protein sequence ID" value="RCW16448.1"/>
    <property type="molecule type" value="Genomic_DNA"/>
</dbReference>
<dbReference type="PIRSF" id="PIRSF037262">
    <property type="entry name" value="UCP037262"/>
    <property type="match status" value="1"/>
</dbReference>
<comment type="caution">
    <text evidence="3">The sequence shown here is derived from an EMBL/GenBank/DDBJ whole genome shotgun (WGS) entry which is preliminary data.</text>
</comment>
<comment type="similarity">
    <text evidence="1">Belongs to the UPF0346 family.</text>
</comment>
<dbReference type="HAMAP" id="MF_01538">
    <property type="entry name" value="UPF0346"/>
    <property type="match status" value="1"/>
</dbReference>
<sequence>MRKSFYTWLMTQRSPKSHEPVAILADLVFDDTTFPKHTDNFETISRYLEDEADFAFNLSEFDKIWEDYLAH</sequence>
<organism evidence="3 4">
    <name type="scientific">Streptococcus gallolyticus</name>
    <dbReference type="NCBI Taxonomy" id="315405"/>
    <lineage>
        <taxon>Bacteria</taxon>
        <taxon>Bacillati</taxon>
        <taxon>Bacillota</taxon>
        <taxon>Bacilli</taxon>
        <taxon>Lactobacillales</taxon>
        <taxon>Streptococcaceae</taxon>
        <taxon>Streptococcus</taxon>
    </lineage>
</organism>
<dbReference type="Proteomes" id="UP000253215">
    <property type="component" value="Unassembled WGS sequence"/>
</dbReference>
<proteinExistence type="inferred from homology"/>
<protein>
    <recommendedName>
        <fullName evidence="1">UPF0346 protein CAC02_08570</fullName>
    </recommendedName>
</protein>
<accession>A0A368UD87</accession>
<evidence type="ECO:0000259" key="2">
    <source>
        <dbReference type="Pfam" id="PF06855"/>
    </source>
</evidence>
<dbReference type="Gene3D" id="1.10.150.260">
    <property type="entry name" value="YozE SAM-like"/>
    <property type="match status" value="1"/>
</dbReference>
<feature type="domain" description="YozE SAM-like" evidence="2">
    <location>
        <begin position="4"/>
        <end position="69"/>
    </location>
</feature>
<dbReference type="Pfam" id="PF06855">
    <property type="entry name" value="YozE_SAM_like"/>
    <property type="match status" value="1"/>
</dbReference>
<dbReference type="NCBIfam" id="NF010193">
    <property type="entry name" value="PRK13672.1"/>
    <property type="match status" value="1"/>
</dbReference>
<gene>
    <name evidence="3" type="ORF">CAC02_08570</name>
</gene>
<dbReference type="InterPro" id="IPR023089">
    <property type="entry name" value="YozE_SAM-like"/>
</dbReference>
<name>A0A368UD87_9STRE</name>
<dbReference type="SUPFAM" id="SSF140652">
    <property type="entry name" value="YozE-like"/>
    <property type="match status" value="1"/>
</dbReference>
<dbReference type="InterPro" id="IPR036806">
    <property type="entry name" value="YozE_SAM-like_sf"/>
</dbReference>
<dbReference type="InterPro" id="IPR010673">
    <property type="entry name" value="UPF0346"/>
</dbReference>
<evidence type="ECO:0000313" key="4">
    <source>
        <dbReference type="Proteomes" id="UP000253215"/>
    </source>
</evidence>
<evidence type="ECO:0000313" key="3">
    <source>
        <dbReference type="EMBL" id="RCW16448.1"/>
    </source>
</evidence>
<reference evidence="3 4" key="1">
    <citation type="journal article" date="2018" name="Sci. Rep.">
        <title>Network-guided genomic and metagenomic analysis of the faecal microbiota of the critically endangered kakapo.</title>
        <authorList>
            <person name="Waite D.W."/>
            <person name="Dsouza M."/>
            <person name="Sekiguchi Y."/>
            <person name="Hugenholtz P."/>
            <person name="Taylor M.W."/>
        </authorList>
    </citation>
    <scope>NUCLEOTIDE SEQUENCE [LARGE SCALE GENOMIC DNA]</scope>
    <source>
        <strain evidence="3 4">BI02</strain>
    </source>
</reference>